<organism evidence="5 6">
    <name type="scientific">Thermosporothrix hazakensis</name>
    <dbReference type="NCBI Taxonomy" id="644383"/>
    <lineage>
        <taxon>Bacteria</taxon>
        <taxon>Bacillati</taxon>
        <taxon>Chloroflexota</taxon>
        <taxon>Ktedonobacteria</taxon>
        <taxon>Ktedonobacterales</taxon>
        <taxon>Thermosporotrichaceae</taxon>
        <taxon>Thermosporothrix</taxon>
    </lineage>
</organism>
<evidence type="ECO:0000259" key="4">
    <source>
        <dbReference type="PROSITE" id="PS50949"/>
    </source>
</evidence>
<dbReference type="InterPro" id="IPR036388">
    <property type="entry name" value="WH-like_DNA-bd_sf"/>
</dbReference>
<proteinExistence type="predicted"/>
<dbReference type="Proteomes" id="UP000248806">
    <property type="component" value="Unassembled WGS sequence"/>
</dbReference>
<dbReference type="SUPFAM" id="SSF53822">
    <property type="entry name" value="Periplasmic binding protein-like I"/>
    <property type="match status" value="1"/>
</dbReference>
<dbReference type="Pfam" id="PF00392">
    <property type="entry name" value="GntR"/>
    <property type="match status" value="1"/>
</dbReference>
<sequence length="386" mass="43555">MDDMIKNIEEQYLISPKQRRQASTKRVNAKIKEISDRIRALALEKGPGSRLPTVRELCELLNTSSATVTAALDLLEAEQLLSRKERQGVFVADTIHQRSIHIVFNMFPLANVGSSPFWSLLWGHLAQEVEQRTSIKNEHYAFHFLWRPMPHQLPDSHIALLNSPTVDGCVIIGFNAHSFDHRSLLQVPHVVYAGGGDWMAKTDWRTSGRLAAEALMRQGCQRIGYWAADEWAVPLHEEQEIFHFQQALQHARHPIYPELFRSAPTPPATGRRTLTNQERGYLLVKETFGPSGSTRPDGIYISDDLVTDGALVAFDELGIQVGRDVKIVSLAIADSPILFGRTREMTLIEVDAADIVRGMFTLLDTFERGEKPHGDTVFIQPRLRTH</sequence>
<dbReference type="EMBL" id="QKUF01000019">
    <property type="protein sequence ID" value="PZW25278.1"/>
    <property type="molecule type" value="Genomic_DNA"/>
</dbReference>
<dbReference type="PROSITE" id="PS50949">
    <property type="entry name" value="HTH_GNTR"/>
    <property type="match status" value="1"/>
</dbReference>
<dbReference type="CDD" id="cd07377">
    <property type="entry name" value="WHTH_GntR"/>
    <property type="match status" value="1"/>
</dbReference>
<dbReference type="InterPro" id="IPR046335">
    <property type="entry name" value="LacI/GalR-like_sensor"/>
</dbReference>
<keyword evidence="2 5" id="KW-0238">DNA-binding</keyword>
<accession>A0A326U1U5</accession>
<dbReference type="InterPro" id="IPR036390">
    <property type="entry name" value="WH_DNA-bd_sf"/>
</dbReference>
<dbReference type="Pfam" id="PF13377">
    <property type="entry name" value="Peripla_BP_3"/>
    <property type="match status" value="1"/>
</dbReference>
<dbReference type="GO" id="GO:0000976">
    <property type="term" value="F:transcription cis-regulatory region binding"/>
    <property type="evidence" value="ECO:0007669"/>
    <property type="project" value="TreeGrafter"/>
</dbReference>
<reference evidence="5 6" key="1">
    <citation type="submission" date="2018-06" db="EMBL/GenBank/DDBJ databases">
        <title>Genomic Encyclopedia of Archaeal and Bacterial Type Strains, Phase II (KMG-II): from individual species to whole genera.</title>
        <authorList>
            <person name="Goeker M."/>
        </authorList>
    </citation>
    <scope>NUCLEOTIDE SEQUENCE [LARGE SCALE GENOMIC DNA]</scope>
    <source>
        <strain evidence="5 6">ATCC BAA-1881</strain>
    </source>
</reference>
<dbReference type="PANTHER" id="PTHR30146:SF120">
    <property type="entry name" value="ALANINE RACEMASE"/>
    <property type="match status" value="1"/>
</dbReference>
<evidence type="ECO:0000313" key="5">
    <source>
        <dbReference type="EMBL" id="PZW25278.1"/>
    </source>
</evidence>
<dbReference type="SMART" id="SM00345">
    <property type="entry name" value="HTH_GNTR"/>
    <property type="match status" value="1"/>
</dbReference>
<dbReference type="InterPro" id="IPR028082">
    <property type="entry name" value="Peripla_BP_I"/>
</dbReference>
<gene>
    <name evidence="5" type="ORF">EI42_04330</name>
</gene>
<evidence type="ECO:0000313" key="6">
    <source>
        <dbReference type="Proteomes" id="UP000248806"/>
    </source>
</evidence>
<dbReference type="InterPro" id="IPR000524">
    <property type="entry name" value="Tscrpt_reg_HTH_GntR"/>
</dbReference>
<name>A0A326U1U5_THEHA</name>
<dbReference type="Gene3D" id="3.40.50.2300">
    <property type="match status" value="2"/>
</dbReference>
<dbReference type="GO" id="GO:0003700">
    <property type="term" value="F:DNA-binding transcription factor activity"/>
    <property type="evidence" value="ECO:0007669"/>
    <property type="project" value="InterPro"/>
</dbReference>
<feature type="domain" description="HTH gntR-type" evidence="4">
    <location>
        <begin position="24"/>
        <end position="94"/>
    </location>
</feature>
<keyword evidence="1" id="KW-0805">Transcription regulation</keyword>
<dbReference type="PANTHER" id="PTHR30146">
    <property type="entry name" value="LACI-RELATED TRANSCRIPTIONAL REPRESSOR"/>
    <property type="match status" value="1"/>
</dbReference>
<dbReference type="AlphaFoldDB" id="A0A326U1U5"/>
<dbReference type="RefSeq" id="WP_170142800.1">
    <property type="nucleotide sequence ID" value="NZ_BIFX01000002.1"/>
</dbReference>
<protein>
    <submittedName>
        <fullName evidence="5">DNA-binding LacI/PurR family transcriptional regulator</fullName>
    </submittedName>
</protein>
<keyword evidence="6" id="KW-1185">Reference proteome</keyword>
<dbReference type="SUPFAM" id="SSF46785">
    <property type="entry name" value="Winged helix' DNA-binding domain"/>
    <property type="match status" value="1"/>
</dbReference>
<evidence type="ECO:0000256" key="2">
    <source>
        <dbReference type="ARBA" id="ARBA00023125"/>
    </source>
</evidence>
<evidence type="ECO:0000256" key="3">
    <source>
        <dbReference type="ARBA" id="ARBA00023163"/>
    </source>
</evidence>
<evidence type="ECO:0000256" key="1">
    <source>
        <dbReference type="ARBA" id="ARBA00023015"/>
    </source>
</evidence>
<keyword evidence="3" id="KW-0804">Transcription</keyword>
<comment type="caution">
    <text evidence="5">The sequence shown here is derived from an EMBL/GenBank/DDBJ whole genome shotgun (WGS) entry which is preliminary data.</text>
</comment>
<dbReference type="Gene3D" id="1.10.10.10">
    <property type="entry name" value="Winged helix-like DNA-binding domain superfamily/Winged helix DNA-binding domain"/>
    <property type="match status" value="1"/>
</dbReference>